<dbReference type="GO" id="GO:0005524">
    <property type="term" value="F:ATP binding"/>
    <property type="evidence" value="ECO:0007669"/>
    <property type="project" value="UniProtKB-UniRule"/>
</dbReference>
<evidence type="ECO:0000256" key="12">
    <source>
        <dbReference type="SAM" id="MobiDB-lite"/>
    </source>
</evidence>
<evidence type="ECO:0000256" key="7">
    <source>
        <dbReference type="ARBA" id="ARBA00022840"/>
    </source>
</evidence>
<dbReference type="FunFam" id="1.10.510.10:FF:000571">
    <property type="entry name" value="Maternal embryonic leucine zipper kinase"/>
    <property type="match status" value="1"/>
</dbReference>
<dbReference type="OrthoDB" id="10004143at2759"/>
<evidence type="ECO:0000256" key="11">
    <source>
        <dbReference type="PROSITE-ProRule" id="PRU10141"/>
    </source>
</evidence>
<evidence type="ECO:0000256" key="4">
    <source>
        <dbReference type="ARBA" id="ARBA00022679"/>
    </source>
</evidence>
<sequence length="658" mass="74101">MNLIDSEGGHRYEILSLLGQGGFGKVYRALDENGQDVAIKALDISILLRTPHLKERVNEEVRIHSKLNHNSILSFKNVFQDSTHVYIILEYCPHGDLAAHLRKNRGKAFAAQDCLRWFRQILSGIEYLHRNLIVHRDLTLANCLLDSGYNVKIGDFGLATQLRAKNEVHNTMCGTPISIAPEIVSRVPSDPEPADVWGLGCILYTLLVGTSPFETEGIRSTMRKVVCEEPEFPSSLSVEAKDLLSRMLKKNPSLRISLKDIGNHPFILGEKLTSTIKNSTASWDSGIGTTGYSVNNASDVRRSFNKLMNNPTSSLIRQRSWSEISSIPKVDQSREPPSTLSIASAPSSSSRPISIASPLKAHRLRPTSKKHQLKVGTACILNGAEVQLEFPQKKEGHIIETFLVSPDGKNIAISSIKRRENYTYELLPKKYWQKYNYAARYIKFVREKTPKITYWSDKAKFQLMENGPAASFEAQFYEHLDSTKIVFTSQTGIRLSTKDGESLGSYSYPLSLKADDSNGEKLRHFEEFHTRCKRIEDLLESNEATIGSSFPLTVGKKPPSLEFVDSMSNNPQPPIMRSSVSNFSVRSHGIRSFFSDRTTRVDFEDDTRIELGPDDEIKYYKNGRLIPLSKYELPHEVKIKLARIDSHIKTLRSNPTPS</sequence>
<accession>A0A0K2TA27</accession>
<feature type="compositionally biased region" description="Low complexity" evidence="12">
    <location>
        <begin position="336"/>
        <end position="358"/>
    </location>
</feature>
<dbReference type="Pfam" id="PF18190">
    <property type="entry name" value="Plk4_PB1"/>
    <property type="match status" value="1"/>
</dbReference>
<dbReference type="PROSITE" id="PS00109">
    <property type="entry name" value="PROTEIN_KINASE_TYR"/>
    <property type="match status" value="1"/>
</dbReference>
<dbReference type="PROSITE" id="PS51984">
    <property type="entry name" value="CPB1"/>
    <property type="match status" value="1"/>
</dbReference>
<dbReference type="PANTHER" id="PTHR24345:SF91">
    <property type="entry name" value="SERINE_THREONINE-PROTEIN KINASE PLK4"/>
    <property type="match status" value="1"/>
</dbReference>
<keyword evidence="4" id="KW-0808">Transferase</keyword>
<evidence type="ECO:0000259" key="14">
    <source>
        <dbReference type="PROSITE" id="PS51984"/>
    </source>
</evidence>
<evidence type="ECO:0000259" key="13">
    <source>
        <dbReference type="PROSITE" id="PS50011"/>
    </source>
</evidence>
<dbReference type="PROSITE" id="PS51985">
    <property type="entry name" value="CPB2"/>
    <property type="match status" value="1"/>
</dbReference>
<feature type="compositionally biased region" description="Basic residues" evidence="12">
    <location>
        <begin position="360"/>
        <end position="369"/>
    </location>
</feature>
<evidence type="ECO:0000256" key="9">
    <source>
        <dbReference type="ARBA" id="ARBA00030429"/>
    </source>
</evidence>
<evidence type="ECO:0000256" key="3">
    <source>
        <dbReference type="ARBA" id="ARBA00022527"/>
    </source>
</evidence>
<evidence type="ECO:0000256" key="10">
    <source>
        <dbReference type="ARBA" id="ARBA00030924"/>
    </source>
</evidence>
<dbReference type="AlphaFoldDB" id="A0A0K2TA27"/>
<reference evidence="16" key="1">
    <citation type="submission" date="2014-05" db="EMBL/GenBank/DDBJ databases">
        <authorList>
            <person name="Chronopoulou M."/>
        </authorList>
    </citation>
    <scope>NUCLEOTIDE SEQUENCE</scope>
    <source>
        <tissue evidence="16">Whole organism</tissue>
    </source>
</reference>
<dbReference type="InterPro" id="IPR033699">
    <property type="entry name" value="POLO_box_Plk4_1"/>
</dbReference>
<dbReference type="Pfam" id="PF18409">
    <property type="entry name" value="Plk4_PB2"/>
    <property type="match status" value="1"/>
</dbReference>
<evidence type="ECO:0000313" key="16">
    <source>
        <dbReference type="EMBL" id="CDW22838.1"/>
    </source>
</evidence>
<keyword evidence="3" id="KW-0723">Serine/threonine-protein kinase</keyword>
<keyword evidence="2" id="KW-0963">Cytoplasm</keyword>
<evidence type="ECO:0000256" key="1">
    <source>
        <dbReference type="ARBA" id="ARBA00004114"/>
    </source>
</evidence>
<dbReference type="InterPro" id="IPR000719">
    <property type="entry name" value="Prot_kinase_dom"/>
</dbReference>
<evidence type="ECO:0000259" key="15">
    <source>
        <dbReference type="PROSITE" id="PS51985"/>
    </source>
</evidence>
<dbReference type="Gene3D" id="1.10.510.10">
    <property type="entry name" value="Transferase(Phosphotransferase) domain 1"/>
    <property type="match status" value="1"/>
</dbReference>
<dbReference type="Pfam" id="PF00069">
    <property type="entry name" value="Pkinase"/>
    <property type="match status" value="1"/>
</dbReference>
<dbReference type="FunFam" id="3.30.200.20:FF:000042">
    <property type="entry name" value="Aurora kinase A"/>
    <property type="match status" value="1"/>
</dbReference>
<evidence type="ECO:0000256" key="6">
    <source>
        <dbReference type="ARBA" id="ARBA00022777"/>
    </source>
</evidence>
<dbReference type="GO" id="GO:0005634">
    <property type="term" value="C:nucleus"/>
    <property type="evidence" value="ECO:0007669"/>
    <property type="project" value="TreeGrafter"/>
</dbReference>
<dbReference type="GO" id="GO:0005814">
    <property type="term" value="C:centriole"/>
    <property type="evidence" value="ECO:0007669"/>
    <property type="project" value="UniProtKB-SubCell"/>
</dbReference>
<feature type="region of interest" description="Disordered" evidence="12">
    <location>
        <begin position="327"/>
        <end position="369"/>
    </location>
</feature>
<keyword evidence="5 11" id="KW-0547">Nucleotide-binding</keyword>
<dbReference type="Gene3D" id="3.30.1120.120">
    <property type="match status" value="1"/>
</dbReference>
<feature type="binding site" evidence="11">
    <location>
        <position position="40"/>
    </location>
    <ligand>
        <name>ATP</name>
        <dbReference type="ChEBI" id="CHEBI:30616"/>
    </ligand>
</feature>
<feature type="domain" description="Protein kinase" evidence="13">
    <location>
        <begin position="12"/>
        <end position="267"/>
    </location>
</feature>
<dbReference type="EMBL" id="HACA01005477">
    <property type="protein sequence ID" value="CDW22838.1"/>
    <property type="molecule type" value="Transcribed_RNA"/>
</dbReference>
<comment type="subcellular location">
    <subcellularLocation>
        <location evidence="1">Cytoplasm</location>
        <location evidence="1">Cytoskeleton</location>
        <location evidence="1">Microtubule organizing center</location>
        <location evidence="1">Centrosome</location>
        <location evidence="1">Centriole</location>
    </subcellularLocation>
</comment>
<dbReference type="InterPro" id="IPR046437">
    <property type="entry name" value="Ser_Thr-PK_POLO_box_1_sf"/>
</dbReference>
<dbReference type="InterPro" id="IPR033698">
    <property type="entry name" value="POLO_box_Plk4_2"/>
</dbReference>
<feature type="domain" description="Cryptic POLO box 1 (CPB1)" evidence="14">
    <location>
        <begin position="322"/>
        <end position="448"/>
    </location>
</feature>
<evidence type="ECO:0000256" key="5">
    <source>
        <dbReference type="ARBA" id="ARBA00022741"/>
    </source>
</evidence>
<keyword evidence="7 11" id="KW-0067">ATP-binding</keyword>
<evidence type="ECO:0000256" key="2">
    <source>
        <dbReference type="ARBA" id="ARBA00022490"/>
    </source>
</evidence>
<dbReference type="InterPro" id="IPR047108">
    <property type="entry name" value="Plk4-like_POLO_box_2_sf"/>
</dbReference>
<dbReference type="PROSITE" id="PS50011">
    <property type="entry name" value="PROTEIN_KINASE_DOM"/>
    <property type="match status" value="1"/>
</dbReference>
<dbReference type="PANTHER" id="PTHR24345">
    <property type="entry name" value="SERINE/THREONINE-PROTEIN KINASE PLK"/>
    <property type="match status" value="1"/>
</dbReference>
<name>A0A0K2TA27_LEPSM</name>
<dbReference type="InterPro" id="IPR011009">
    <property type="entry name" value="Kinase-like_dom_sf"/>
</dbReference>
<dbReference type="Gene3D" id="3.30.1120.130">
    <property type="match status" value="1"/>
</dbReference>
<dbReference type="PROSITE" id="PS00107">
    <property type="entry name" value="PROTEIN_KINASE_ATP"/>
    <property type="match status" value="1"/>
</dbReference>
<evidence type="ECO:0000256" key="8">
    <source>
        <dbReference type="ARBA" id="ARBA00023212"/>
    </source>
</evidence>
<dbReference type="InterPro" id="IPR008266">
    <property type="entry name" value="Tyr_kinase_AS"/>
</dbReference>
<dbReference type="GO" id="GO:0004674">
    <property type="term" value="F:protein serine/threonine kinase activity"/>
    <property type="evidence" value="ECO:0007669"/>
    <property type="project" value="UniProtKB-KW"/>
</dbReference>
<organism evidence="16">
    <name type="scientific">Lepeophtheirus salmonis</name>
    <name type="common">Salmon louse</name>
    <name type="synonym">Caligus salmonis</name>
    <dbReference type="NCBI Taxonomy" id="72036"/>
    <lineage>
        <taxon>Eukaryota</taxon>
        <taxon>Metazoa</taxon>
        <taxon>Ecdysozoa</taxon>
        <taxon>Arthropoda</taxon>
        <taxon>Crustacea</taxon>
        <taxon>Multicrustacea</taxon>
        <taxon>Hexanauplia</taxon>
        <taxon>Copepoda</taxon>
        <taxon>Siphonostomatoida</taxon>
        <taxon>Caligidae</taxon>
        <taxon>Lepeophtheirus</taxon>
    </lineage>
</organism>
<keyword evidence="6" id="KW-0418">Kinase</keyword>
<keyword evidence="8" id="KW-0206">Cytoskeleton</keyword>
<protein>
    <recommendedName>
        <fullName evidence="10">Serine/threonine-protein kinase SAK</fullName>
    </recommendedName>
    <alternativeName>
        <fullName evidence="9">Serine/threonine-protein kinase Sak</fullName>
    </alternativeName>
</protein>
<dbReference type="InterPro" id="IPR017441">
    <property type="entry name" value="Protein_kinase_ATP_BS"/>
</dbReference>
<proteinExistence type="predicted"/>
<feature type="domain" description="Cryptic POLO box 2 (CPB2)" evidence="15">
    <location>
        <begin position="449"/>
        <end position="564"/>
    </location>
</feature>
<dbReference type="SUPFAM" id="SSF56112">
    <property type="entry name" value="Protein kinase-like (PK-like)"/>
    <property type="match status" value="1"/>
</dbReference>